<evidence type="ECO:0000313" key="5">
    <source>
        <dbReference type="EMBL" id="QWG13009.1"/>
    </source>
</evidence>
<dbReference type="InterPro" id="IPR018060">
    <property type="entry name" value="HTH_AraC"/>
</dbReference>
<keyword evidence="2" id="KW-0238">DNA-binding</keyword>
<sequence length="247" mass="27229">MQTEANAQPNAAAASSVWQYGRRGDTIEQAIWSGDFSLPLSWHFHQQIQITAVLIGRRHFLAANRPVTVNAGEILILPAGLPHKALGIENDRTLSLNLYLPHSADALRKDAIIVPTPRWFAGRMTGGLVSDWAMTTLMRSGQCGFERVAEAVATMPPDEHLNISDVASTRGMSREGFIRWFRRNAGVTPHAYRVARRLNRARMLLATDAAPAEAAAEAGFADQSHLGRHFRLAFGVTPGAYRRAVRR</sequence>
<dbReference type="PANTHER" id="PTHR46796">
    <property type="entry name" value="HTH-TYPE TRANSCRIPTIONAL ACTIVATOR RHAS-RELATED"/>
    <property type="match status" value="1"/>
</dbReference>
<dbReference type="PROSITE" id="PS00041">
    <property type="entry name" value="HTH_ARAC_FAMILY_1"/>
    <property type="match status" value="1"/>
</dbReference>
<dbReference type="GO" id="GO:0043565">
    <property type="term" value="F:sequence-specific DNA binding"/>
    <property type="evidence" value="ECO:0007669"/>
    <property type="project" value="InterPro"/>
</dbReference>
<proteinExistence type="predicted"/>
<name>A0A975NF35_9BRAD</name>
<feature type="domain" description="HTH araC/xylS-type" evidence="4">
    <location>
        <begin position="146"/>
        <end position="244"/>
    </location>
</feature>
<dbReference type="AlphaFoldDB" id="A0A975NF35"/>
<keyword evidence="1" id="KW-0805">Transcription regulation</keyword>
<protein>
    <submittedName>
        <fullName evidence="5">AraC family transcriptional regulator</fullName>
    </submittedName>
</protein>
<dbReference type="Gene3D" id="1.10.10.60">
    <property type="entry name" value="Homeodomain-like"/>
    <property type="match status" value="2"/>
</dbReference>
<dbReference type="InterPro" id="IPR009057">
    <property type="entry name" value="Homeodomain-like_sf"/>
</dbReference>
<accession>A0A975NF35</accession>
<dbReference type="Pfam" id="PF12833">
    <property type="entry name" value="HTH_18"/>
    <property type="match status" value="1"/>
</dbReference>
<dbReference type="InterPro" id="IPR003313">
    <property type="entry name" value="AraC-bd"/>
</dbReference>
<evidence type="ECO:0000259" key="4">
    <source>
        <dbReference type="PROSITE" id="PS01124"/>
    </source>
</evidence>
<dbReference type="GO" id="GO:0003700">
    <property type="term" value="F:DNA-binding transcription factor activity"/>
    <property type="evidence" value="ECO:0007669"/>
    <property type="project" value="InterPro"/>
</dbReference>
<dbReference type="Gene3D" id="2.60.120.10">
    <property type="entry name" value="Jelly Rolls"/>
    <property type="match status" value="1"/>
</dbReference>
<dbReference type="RefSeq" id="WP_215621770.1">
    <property type="nucleotide sequence ID" value="NZ_CP076134.1"/>
</dbReference>
<dbReference type="Pfam" id="PF02311">
    <property type="entry name" value="AraC_binding"/>
    <property type="match status" value="1"/>
</dbReference>
<gene>
    <name evidence="5" type="ORF">KMZ29_25590</name>
</gene>
<evidence type="ECO:0000256" key="2">
    <source>
        <dbReference type="ARBA" id="ARBA00023125"/>
    </source>
</evidence>
<dbReference type="InterPro" id="IPR014710">
    <property type="entry name" value="RmlC-like_jellyroll"/>
</dbReference>
<evidence type="ECO:0000313" key="6">
    <source>
        <dbReference type="Proteomes" id="UP000680839"/>
    </source>
</evidence>
<dbReference type="PROSITE" id="PS01124">
    <property type="entry name" value="HTH_ARAC_FAMILY_2"/>
    <property type="match status" value="1"/>
</dbReference>
<evidence type="ECO:0000256" key="1">
    <source>
        <dbReference type="ARBA" id="ARBA00023015"/>
    </source>
</evidence>
<reference evidence="5" key="1">
    <citation type="submission" date="2021-06" db="EMBL/GenBank/DDBJ databases">
        <title>Bradyrhizobium sp. S2-20-1 Genome sequencing.</title>
        <authorList>
            <person name="Jin L."/>
        </authorList>
    </citation>
    <scope>NUCLEOTIDE SEQUENCE</scope>
    <source>
        <strain evidence="5">S2-20-1</strain>
    </source>
</reference>
<keyword evidence="3" id="KW-0804">Transcription</keyword>
<evidence type="ECO:0000256" key="3">
    <source>
        <dbReference type="ARBA" id="ARBA00023163"/>
    </source>
</evidence>
<dbReference type="InterPro" id="IPR011051">
    <property type="entry name" value="RmlC_Cupin_sf"/>
</dbReference>
<dbReference type="Proteomes" id="UP000680839">
    <property type="component" value="Chromosome"/>
</dbReference>
<dbReference type="EMBL" id="CP076134">
    <property type="protein sequence ID" value="QWG13009.1"/>
    <property type="molecule type" value="Genomic_DNA"/>
</dbReference>
<dbReference type="SUPFAM" id="SSF46689">
    <property type="entry name" value="Homeodomain-like"/>
    <property type="match status" value="2"/>
</dbReference>
<dbReference type="InterPro" id="IPR050204">
    <property type="entry name" value="AraC_XylS_family_regulators"/>
</dbReference>
<dbReference type="SUPFAM" id="SSF51182">
    <property type="entry name" value="RmlC-like cupins"/>
    <property type="match status" value="1"/>
</dbReference>
<dbReference type="SMART" id="SM00342">
    <property type="entry name" value="HTH_ARAC"/>
    <property type="match status" value="1"/>
</dbReference>
<organism evidence="5 6">
    <name type="scientific">Bradyrhizobium sediminis</name>
    <dbReference type="NCBI Taxonomy" id="2840469"/>
    <lineage>
        <taxon>Bacteria</taxon>
        <taxon>Pseudomonadati</taxon>
        <taxon>Pseudomonadota</taxon>
        <taxon>Alphaproteobacteria</taxon>
        <taxon>Hyphomicrobiales</taxon>
        <taxon>Nitrobacteraceae</taxon>
        <taxon>Bradyrhizobium</taxon>
    </lineage>
</organism>
<dbReference type="InterPro" id="IPR018062">
    <property type="entry name" value="HTH_AraC-typ_CS"/>
</dbReference>